<reference evidence="3" key="2">
    <citation type="journal article" date="2023" name="IMA Fungus">
        <title>Comparative genomic study of the Penicillium genus elucidates a diverse pangenome and 15 lateral gene transfer events.</title>
        <authorList>
            <person name="Petersen C."/>
            <person name="Sorensen T."/>
            <person name="Nielsen M.R."/>
            <person name="Sondergaard T.E."/>
            <person name="Sorensen J.L."/>
            <person name="Fitzpatrick D.A."/>
            <person name="Frisvad J.C."/>
            <person name="Nielsen K.L."/>
        </authorList>
    </citation>
    <scope>NUCLEOTIDE SEQUENCE</scope>
    <source>
        <strain evidence="3">IBT 21472</strain>
    </source>
</reference>
<dbReference type="AlphaFoldDB" id="A0A9W9U7H4"/>
<gene>
    <name evidence="3" type="ORF">N7476_003847</name>
</gene>
<feature type="compositionally biased region" description="Polar residues" evidence="2">
    <location>
        <begin position="169"/>
        <end position="181"/>
    </location>
</feature>
<dbReference type="Proteomes" id="UP001147746">
    <property type="component" value="Unassembled WGS sequence"/>
</dbReference>
<proteinExistence type="predicted"/>
<evidence type="ECO:0000313" key="3">
    <source>
        <dbReference type="EMBL" id="KAJ5320845.1"/>
    </source>
</evidence>
<dbReference type="InterPro" id="IPR029327">
    <property type="entry name" value="HAUS4"/>
</dbReference>
<sequence>MIPPCDPSILENNPQFNRLYENLTTNLLNPDGSTRAHSADPTREAVAEDLKQCQIRSTKKRIKERTLKQLASAADSSLPNECHDNLAIITLYLETPRSAIDPESPQNTEEPTKDNAASLLAPDIEIFYSHIPSLILPFSNILSTAIHELRSLSTTNAEESPDTEPLQEKPQNISAHYRSTSNHYARARARDRRVRTSMAPVPPLASQLSDRVQTLRRVQIADLPAARRKMAATAAELLAVQTQVLERVVVLLERVKYGVFARATKAKAEHLATVAQGVEGKLEVTKLEIAATLYTPETLAALSRYQQHIRESKNRLEERRELAMEELSRYGDVQASETTGLDRSGPGGTMSEIARRYGSLAKEVETVRMEIARLGE</sequence>
<keyword evidence="4" id="KW-1185">Reference proteome</keyword>
<comment type="caution">
    <text evidence="3">The sequence shown here is derived from an EMBL/GenBank/DDBJ whole genome shotgun (WGS) entry which is preliminary data.</text>
</comment>
<dbReference type="GO" id="GO:0070652">
    <property type="term" value="C:HAUS complex"/>
    <property type="evidence" value="ECO:0007669"/>
    <property type="project" value="InterPro"/>
</dbReference>
<evidence type="ECO:0000313" key="4">
    <source>
        <dbReference type="Proteomes" id="UP001147746"/>
    </source>
</evidence>
<protein>
    <submittedName>
        <fullName evidence="3">Uncharacterized protein</fullName>
    </submittedName>
</protein>
<keyword evidence="1" id="KW-0175">Coiled coil</keyword>
<dbReference type="GO" id="GO:0051225">
    <property type="term" value="P:spindle assembly"/>
    <property type="evidence" value="ECO:0007669"/>
    <property type="project" value="InterPro"/>
</dbReference>
<reference evidence="3" key="1">
    <citation type="submission" date="2022-12" db="EMBL/GenBank/DDBJ databases">
        <authorList>
            <person name="Petersen C."/>
        </authorList>
    </citation>
    <scope>NUCLEOTIDE SEQUENCE</scope>
    <source>
        <strain evidence="3">IBT 21472</strain>
    </source>
</reference>
<feature type="coiled-coil region" evidence="1">
    <location>
        <begin position="302"/>
        <end position="333"/>
    </location>
</feature>
<dbReference type="EMBL" id="JAPZBO010000003">
    <property type="protein sequence ID" value="KAJ5320845.1"/>
    <property type="molecule type" value="Genomic_DNA"/>
</dbReference>
<organism evidence="3 4">
    <name type="scientific">Penicillium atrosanguineum</name>
    <dbReference type="NCBI Taxonomy" id="1132637"/>
    <lineage>
        <taxon>Eukaryota</taxon>
        <taxon>Fungi</taxon>
        <taxon>Dikarya</taxon>
        <taxon>Ascomycota</taxon>
        <taxon>Pezizomycotina</taxon>
        <taxon>Eurotiomycetes</taxon>
        <taxon>Eurotiomycetidae</taxon>
        <taxon>Eurotiales</taxon>
        <taxon>Aspergillaceae</taxon>
        <taxon>Penicillium</taxon>
    </lineage>
</organism>
<evidence type="ECO:0000256" key="2">
    <source>
        <dbReference type="SAM" id="MobiDB-lite"/>
    </source>
</evidence>
<evidence type="ECO:0000256" key="1">
    <source>
        <dbReference type="SAM" id="Coils"/>
    </source>
</evidence>
<dbReference type="Pfam" id="PF14735">
    <property type="entry name" value="HAUS4"/>
    <property type="match status" value="1"/>
</dbReference>
<feature type="region of interest" description="Disordered" evidence="2">
    <location>
        <begin position="154"/>
        <end position="181"/>
    </location>
</feature>
<name>A0A9W9U7H4_9EURO</name>
<accession>A0A9W9U7H4</accession>